<dbReference type="InterPro" id="IPR016024">
    <property type="entry name" value="ARM-type_fold"/>
</dbReference>
<dbReference type="SUPFAM" id="SSF48371">
    <property type="entry name" value="ARM repeat"/>
    <property type="match status" value="1"/>
</dbReference>
<dbReference type="GO" id="GO:0009338">
    <property type="term" value="C:exodeoxyribonuclease V complex"/>
    <property type="evidence" value="ECO:0007669"/>
    <property type="project" value="TreeGrafter"/>
</dbReference>
<dbReference type="AlphaFoldDB" id="A0A654IHP6"/>
<dbReference type="CDD" id="cd17933">
    <property type="entry name" value="DEXSc_RecD-like"/>
    <property type="match status" value="1"/>
</dbReference>
<organism evidence="4">
    <name type="scientific">Mycoplasma feriruminatoris</name>
    <dbReference type="NCBI Taxonomy" id="1179777"/>
    <lineage>
        <taxon>Bacteria</taxon>
        <taxon>Bacillati</taxon>
        <taxon>Mycoplasmatota</taxon>
        <taxon>Mollicutes</taxon>
        <taxon>Mycoplasmataceae</taxon>
        <taxon>Mycoplasma</taxon>
    </lineage>
</organism>
<dbReference type="PANTHER" id="PTHR43788">
    <property type="entry name" value="DNA2/NAM7 HELICASE FAMILY MEMBER"/>
    <property type="match status" value="1"/>
</dbReference>
<sequence>MESLIGYIKKFTHRDKNWAVAEFFNLDDNKTIKISGNINSMLVENLYRIQINEKPKAISNIDIYECKYFQLPTINNETFFKYLRTLIFNKVVDDDLINILKSHYNSNDILKEILSDKDKFLDIKQVRKPILNNIFNKLNNTNNFIALQSEFFVNDLDLAVFNKLIELYGNSFDQIIKTIQNSLYDVNFKYQITSLESIDEIFLHFNNDANNVARIAYYLHYYCDQILNEKSSTYTNLENLKKRFDDEEKFFIPVEQNEQVINEAINYAISHKLLIIAKDKVYTTQTYNDEWTIAWSLSKKEKVEKINYFKFKRYIKQIQNEVRKETKIKNFKYDKSQINALKKFINNKFLVITGGPGTGKTTLIKGLVKLFKKVYPKESFRIATPTGRAAARIKESFEESNATTIHKLLRYDVTTDKFIKDKNNPLDDDLLIIDETSMVDNNLFSHFISAIGKAKKVVFVGDIEQLPSIGIGNAFEDIIKSEKITTVELKSTHRQKEQSKIVELAYMIRNNNFSFAKLQETTENSDLKTIFVDDQDQCLDEILNNYHFENNNGFDIPYKIQIISPFNEGKLGIKEINQMVQDKLNPNKNQGLQANGYNFYKEDKIMYLKNENDLSNGDIGVIHSINKSDNKMNANFNKKPILLNSANLNNLTLCYACTVHKTQGSEFQKVILVLDPKNNGSFVNKKLVYTAITRAKKELVIIASKQSFNRSVNQKPTQRDTTLTERIRQMYKKRR</sequence>
<dbReference type="GO" id="GO:0005524">
    <property type="term" value="F:ATP binding"/>
    <property type="evidence" value="ECO:0007669"/>
    <property type="project" value="UniProtKB-KW"/>
</dbReference>
<keyword evidence="4" id="KW-0378">Hydrolase</keyword>
<keyword evidence="2" id="KW-0067">ATP-binding</keyword>
<dbReference type="EMBL" id="LR739235">
    <property type="protein sequence ID" value="VZR97456.1"/>
    <property type="molecule type" value="Genomic_DNA"/>
</dbReference>
<keyword evidence="1" id="KW-0547">Nucleotide-binding</keyword>
<dbReference type="InterPro" id="IPR003593">
    <property type="entry name" value="AAA+_ATPase"/>
</dbReference>
<name>A0A654IHP6_9MOLU</name>
<dbReference type="Gene3D" id="2.30.30.940">
    <property type="match status" value="1"/>
</dbReference>
<dbReference type="InterPro" id="IPR027417">
    <property type="entry name" value="P-loop_NTPase"/>
</dbReference>
<dbReference type="SUPFAM" id="SSF52540">
    <property type="entry name" value="P-loop containing nucleoside triphosphate hydrolases"/>
    <property type="match status" value="2"/>
</dbReference>
<dbReference type="Pfam" id="PF13245">
    <property type="entry name" value="AAA_19"/>
    <property type="match status" value="1"/>
</dbReference>
<evidence type="ECO:0000256" key="2">
    <source>
        <dbReference type="ARBA" id="ARBA00022840"/>
    </source>
</evidence>
<dbReference type="Pfam" id="PF13538">
    <property type="entry name" value="UvrD_C_2"/>
    <property type="match status" value="1"/>
</dbReference>
<feature type="domain" description="(+)RNA virus helicase C-terminal" evidence="3">
    <location>
        <begin position="327"/>
        <end position="735"/>
    </location>
</feature>
<dbReference type="GO" id="GO:0016787">
    <property type="term" value="F:hydrolase activity"/>
    <property type="evidence" value="ECO:0007669"/>
    <property type="project" value="UniProtKB-KW"/>
</dbReference>
<dbReference type="Gene3D" id="3.40.50.300">
    <property type="entry name" value="P-loop containing nucleotide triphosphate hydrolases"/>
    <property type="match status" value="2"/>
</dbReference>
<evidence type="ECO:0000256" key="1">
    <source>
        <dbReference type="ARBA" id="ARBA00022741"/>
    </source>
</evidence>
<keyword evidence="4" id="KW-0347">Helicase</keyword>
<dbReference type="GO" id="GO:0017116">
    <property type="term" value="F:single-stranded DNA helicase activity"/>
    <property type="evidence" value="ECO:0007669"/>
    <property type="project" value="TreeGrafter"/>
</dbReference>
<dbReference type="PROSITE" id="PS51657">
    <property type="entry name" value="PSRV_HELICASE"/>
    <property type="match status" value="1"/>
</dbReference>
<dbReference type="InterPro" id="IPR027351">
    <property type="entry name" value="(+)RNA_virus_helicase_core_dom"/>
</dbReference>
<reference evidence="4" key="1">
    <citation type="submission" date="2019-11" db="EMBL/GenBank/DDBJ databases">
        <authorList>
            <person name="Falquet L."/>
            <person name="Falquet L."/>
        </authorList>
    </citation>
    <scope>NUCLEOTIDE SEQUENCE</scope>
    <source>
        <strain evidence="4">8756-13</strain>
    </source>
</reference>
<protein>
    <submittedName>
        <fullName evidence="4">ATP-dependent RecD-like DNA helicase</fullName>
        <ecNumber evidence="4">3.6.4.12</ecNumber>
    </submittedName>
</protein>
<dbReference type="SMART" id="SM00382">
    <property type="entry name" value="AAA"/>
    <property type="match status" value="1"/>
</dbReference>
<evidence type="ECO:0000313" key="4">
    <source>
        <dbReference type="EMBL" id="VZR97456.1"/>
    </source>
</evidence>
<gene>
    <name evidence="4" type="primary">recD2_1</name>
    <name evidence="4" type="ORF">MF5295_00320</name>
</gene>
<proteinExistence type="predicted"/>
<dbReference type="InterPro" id="IPR050534">
    <property type="entry name" value="Coronavir_polyprotein_1ab"/>
</dbReference>
<dbReference type="GO" id="GO:0006310">
    <property type="term" value="P:DNA recombination"/>
    <property type="evidence" value="ECO:0007669"/>
    <property type="project" value="TreeGrafter"/>
</dbReference>
<dbReference type="InterPro" id="IPR027785">
    <property type="entry name" value="UvrD-like_helicase_C"/>
</dbReference>
<dbReference type="EC" id="3.6.4.12" evidence="4"/>
<dbReference type="PANTHER" id="PTHR43788:SF6">
    <property type="entry name" value="DNA HELICASE B"/>
    <property type="match status" value="1"/>
</dbReference>
<evidence type="ECO:0000259" key="3">
    <source>
        <dbReference type="PROSITE" id="PS51657"/>
    </source>
</evidence>
<dbReference type="CDD" id="cd18809">
    <property type="entry name" value="SF1_C_RecD"/>
    <property type="match status" value="1"/>
</dbReference>
<accession>A0A654IHP6</accession>